<dbReference type="OrthoDB" id="3747548at2"/>
<feature type="transmembrane region" description="Helical" evidence="1">
    <location>
        <begin position="67"/>
        <end position="88"/>
    </location>
</feature>
<feature type="transmembrane region" description="Helical" evidence="1">
    <location>
        <begin position="45"/>
        <end position="62"/>
    </location>
</feature>
<evidence type="ECO:0000256" key="1">
    <source>
        <dbReference type="SAM" id="Phobius"/>
    </source>
</evidence>
<keyword evidence="1" id="KW-0472">Membrane</keyword>
<accession>A0A641APN1</accession>
<evidence type="ECO:0000313" key="3">
    <source>
        <dbReference type="EMBL" id="KAA1378205.1"/>
    </source>
</evidence>
<reference evidence="3" key="1">
    <citation type="submission" date="2019-09" db="EMBL/GenBank/DDBJ databases">
        <authorList>
            <person name="Li J."/>
        </authorList>
    </citation>
    <scope>NUCLEOTIDE SEQUENCE [LARGE SCALE GENOMIC DNA]</scope>
    <source>
        <strain evidence="3">NRBC 14897</strain>
    </source>
</reference>
<dbReference type="RefSeq" id="WP_129183128.1">
    <property type="nucleotide sequence ID" value="NZ_JBHSAH010000001.1"/>
</dbReference>
<keyword evidence="1" id="KW-1133">Transmembrane helix</keyword>
<feature type="domain" description="DUF6542" evidence="2">
    <location>
        <begin position="17"/>
        <end position="137"/>
    </location>
</feature>
<dbReference type="Pfam" id="PF20177">
    <property type="entry name" value="DUF6542"/>
    <property type="match status" value="1"/>
</dbReference>
<dbReference type="EMBL" id="SDPP02000002">
    <property type="protein sequence ID" value="KAA1378205.1"/>
    <property type="molecule type" value="Genomic_DNA"/>
</dbReference>
<sequence length="144" mass="15056">MTQAVRTPPPRSARRDLTARQAIIASCVAMTAIVLLDLVDGQLDLLYSVGFVLIAVTAPMSVGTRHLFATGVLAPILMIASLLAVILVDPTVIRVEGMDADAGTFARLIAGTLDHGMTLFVGGGLALAVIALRLAADRGRPARR</sequence>
<gene>
    <name evidence="3" type="ORF">ESP62_007435</name>
</gene>
<comment type="caution">
    <text evidence="3">The sequence shown here is derived from an EMBL/GenBank/DDBJ whole genome shotgun (WGS) entry which is preliminary data.</text>
</comment>
<organism evidence="3 4">
    <name type="scientific">Aeromicrobium fastidiosum</name>
    <dbReference type="NCBI Taxonomy" id="52699"/>
    <lineage>
        <taxon>Bacteria</taxon>
        <taxon>Bacillati</taxon>
        <taxon>Actinomycetota</taxon>
        <taxon>Actinomycetes</taxon>
        <taxon>Propionibacteriales</taxon>
        <taxon>Nocardioidaceae</taxon>
        <taxon>Aeromicrobium</taxon>
    </lineage>
</organism>
<protein>
    <recommendedName>
        <fullName evidence="2">DUF6542 domain-containing protein</fullName>
    </recommendedName>
</protein>
<feature type="transmembrane region" description="Helical" evidence="1">
    <location>
        <begin position="21"/>
        <end position="39"/>
    </location>
</feature>
<evidence type="ECO:0000313" key="4">
    <source>
        <dbReference type="Proteomes" id="UP001515100"/>
    </source>
</evidence>
<keyword evidence="1" id="KW-0812">Transmembrane</keyword>
<proteinExistence type="predicted"/>
<dbReference type="Proteomes" id="UP001515100">
    <property type="component" value="Unassembled WGS sequence"/>
</dbReference>
<dbReference type="InterPro" id="IPR046672">
    <property type="entry name" value="DUF6542"/>
</dbReference>
<evidence type="ECO:0000259" key="2">
    <source>
        <dbReference type="Pfam" id="PF20177"/>
    </source>
</evidence>
<keyword evidence="4" id="KW-1185">Reference proteome</keyword>
<name>A0A641APN1_9ACTN</name>
<dbReference type="AlphaFoldDB" id="A0A641APN1"/>
<feature type="transmembrane region" description="Helical" evidence="1">
    <location>
        <begin position="117"/>
        <end position="136"/>
    </location>
</feature>